<feature type="region of interest" description="Disordered" evidence="6">
    <location>
        <begin position="1"/>
        <end position="97"/>
    </location>
</feature>
<keyword evidence="7" id="KW-0804">Transcription</keyword>
<dbReference type="GO" id="GO:0005736">
    <property type="term" value="C:RNA polymerase I complex"/>
    <property type="evidence" value="ECO:0007669"/>
    <property type="project" value="TreeGrafter"/>
</dbReference>
<evidence type="ECO:0000256" key="3">
    <source>
        <dbReference type="ARBA" id="ARBA00022833"/>
    </source>
</evidence>
<keyword evidence="2" id="KW-0479">Metal-binding</keyword>
<keyword evidence="3" id="KW-0862">Zinc</keyword>
<dbReference type="GO" id="GO:0005666">
    <property type="term" value="C:RNA polymerase III complex"/>
    <property type="evidence" value="ECO:0007669"/>
    <property type="project" value="TreeGrafter"/>
</dbReference>
<comment type="similarity">
    <text evidence="5">Belongs to the archaeal Rpo12/eukaryotic RPC10 RNA polymerase subunit family.</text>
</comment>
<dbReference type="GO" id="GO:0006351">
    <property type="term" value="P:DNA-templated transcription"/>
    <property type="evidence" value="ECO:0007669"/>
    <property type="project" value="InterPro"/>
</dbReference>
<evidence type="ECO:0000313" key="8">
    <source>
        <dbReference type="Proteomes" id="UP001140513"/>
    </source>
</evidence>
<feature type="compositionally biased region" description="Low complexity" evidence="6">
    <location>
        <begin position="64"/>
        <end position="74"/>
    </location>
</feature>
<comment type="caution">
    <text evidence="7">The sequence shown here is derived from an EMBL/GenBank/DDBJ whole genome shotgun (WGS) entry which is preliminary data.</text>
</comment>
<dbReference type="EMBL" id="JAPEUX010000004">
    <property type="protein sequence ID" value="KAJ4353822.1"/>
    <property type="molecule type" value="Genomic_DNA"/>
</dbReference>
<dbReference type="InterPro" id="IPR039747">
    <property type="entry name" value="RPABC4"/>
</dbReference>
<dbReference type="SMART" id="SM00659">
    <property type="entry name" value="RPOLCX"/>
    <property type="match status" value="1"/>
</dbReference>
<dbReference type="Gene3D" id="2.20.28.30">
    <property type="entry name" value="RNA polymerase ii, chain L"/>
    <property type="match status" value="1"/>
</dbReference>
<evidence type="ECO:0000256" key="4">
    <source>
        <dbReference type="ARBA" id="ARBA00023242"/>
    </source>
</evidence>
<organism evidence="7 8">
    <name type="scientific">Didymosphaeria variabile</name>
    <dbReference type="NCBI Taxonomy" id="1932322"/>
    <lineage>
        <taxon>Eukaryota</taxon>
        <taxon>Fungi</taxon>
        <taxon>Dikarya</taxon>
        <taxon>Ascomycota</taxon>
        <taxon>Pezizomycotina</taxon>
        <taxon>Dothideomycetes</taxon>
        <taxon>Pleosporomycetidae</taxon>
        <taxon>Pleosporales</taxon>
        <taxon>Massarineae</taxon>
        <taxon>Didymosphaeriaceae</taxon>
        <taxon>Didymosphaeria</taxon>
    </lineage>
</organism>
<feature type="compositionally biased region" description="Acidic residues" evidence="6">
    <location>
        <begin position="47"/>
        <end position="63"/>
    </location>
</feature>
<evidence type="ECO:0000256" key="5">
    <source>
        <dbReference type="ARBA" id="ARBA00025770"/>
    </source>
</evidence>
<dbReference type="SUPFAM" id="SSF63393">
    <property type="entry name" value="RNA polymerase subunits"/>
    <property type="match status" value="1"/>
</dbReference>
<reference evidence="7" key="1">
    <citation type="submission" date="2022-10" db="EMBL/GenBank/DDBJ databases">
        <title>Tapping the CABI collections for fungal endophytes: first genome assemblies for Collariella, Neodidymelliopsis, Ascochyta clinopodiicola, Didymella pomorum, Didymosphaeria variabile, Neocosmospora piperis and Neocucurbitaria cava.</title>
        <authorList>
            <person name="Hill R."/>
        </authorList>
    </citation>
    <scope>NUCLEOTIDE SEQUENCE</scope>
    <source>
        <strain evidence="7">IMI 356815</strain>
    </source>
</reference>
<dbReference type="GO" id="GO:0003899">
    <property type="term" value="F:DNA-directed RNA polymerase activity"/>
    <property type="evidence" value="ECO:0007669"/>
    <property type="project" value="InterPro"/>
</dbReference>
<dbReference type="OrthoDB" id="5585087at2759"/>
<dbReference type="RefSeq" id="XP_056071596.1">
    <property type="nucleotide sequence ID" value="XM_056214329.1"/>
</dbReference>
<feature type="compositionally biased region" description="Basic and acidic residues" evidence="6">
    <location>
        <begin position="14"/>
        <end position="31"/>
    </location>
</feature>
<dbReference type="InterPro" id="IPR029040">
    <property type="entry name" value="RPABC4/Spt4"/>
</dbReference>
<dbReference type="GO" id="GO:0003677">
    <property type="term" value="F:DNA binding"/>
    <property type="evidence" value="ECO:0007669"/>
    <property type="project" value="InterPro"/>
</dbReference>
<dbReference type="GeneID" id="80909082"/>
<keyword evidence="7" id="KW-0240">DNA-directed RNA polymerase</keyword>
<dbReference type="PANTHER" id="PTHR12056">
    <property type="entry name" value="DNA-DIRECTED RNA POLYMERASES I, II, AND III"/>
    <property type="match status" value="1"/>
</dbReference>
<accession>A0A9W8XNQ7</accession>
<dbReference type="Proteomes" id="UP001140513">
    <property type="component" value="Unassembled WGS sequence"/>
</dbReference>
<comment type="subcellular location">
    <subcellularLocation>
        <location evidence="1">Nucleus</location>
    </subcellularLocation>
</comment>
<keyword evidence="8" id="KW-1185">Reference proteome</keyword>
<evidence type="ECO:0000313" key="7">
    <source>
        <dbReference type="EMBL" id="KAJ4353822.1"/>
    </source>
</evidence>
<dbReference type="GO" id="GO:0008270">
    <property type="term" value="F:zinc ion binding"/>
    <property type="evidence" value="ECO:0007669"/>
    <property type="project" value="InterPro"/>
</dbReference>
<evidence type="ECO:0000256" key="2">
    <source>
        <dbReference type="ARBA" id="ARBA00022723"/>
    </source>
</evidence>
<proteinExistence type="inferred from homology"/>
<dbReference type="InterPro" id="IPR006591">
    <property type="entry name" value="RNAP_P/RPABC4"/>
</dbReference>
<sequence>MTQDDEVMDFSDLPEFRRGSVEDGDDEHDKDFDAEEELTGLERVKEDEDEDENKGDDEEDDVGNENNLEGNDNDFVPHATSASTSEKKKIPSGVMESNIRMEGKSISKSMSVRAQVDAASERPDLPLLNYAARRPGVEGKERLKPTKYDCGWGCGQVVELKNGEPIRCKNCGCHFLLKRRTERLVQFEAR</sequence>
<dbReference type="PANTHER" id="PTHR12056:SF2">
    <property type="entry name" value="GEO11084P1"/>
    <property type="match status" value="1"/>
</dbReference>
<evidence type="ECO:0000256" key="6">
    <source>
        <dbReference type="SAM" id="MobiDB-lite"/>
    </source>
</evidence>
<evidence type="ECO:0000256" key="1">
    <source>
        <dbReference type="ARBA" id="ARBA00004123"/>
    </source>
</evidence>
<keyword evidence="4" id="KW-0539">Nucleus</keyword>
<name>A0A9W8XNQ7_9PLEO</name>
<dbReference type="GO" id="GO:0005665">
    <property type="term" value="C:RNA polymerase II, core complex"/>
    <property type="evidence" value="ECO:0007669"/>
    <property type="project" value="TreeGrafter"/>
</dbReference>
<protein>
    <submittedName>
        <fullName evidence="7">DNA-directed RNA polymerase core subunit rpc10</fullName>
    </submittedName>
</protein>
<dbReference type="AlphaFoldDB" id="A0A9W8XNQ7"/>
<gene>
    <name evidence="7" type="primary">RPC10_2</name>
    <name evidence="7" type="ORF">N0V89_005552</name>
</gene>
<dbReference type="Pfam" id="PF03604">
    <property type="entry name" value="Zn_ribbon_RPAB4"/>
    <property type="match status" value="1"/>
</dbReference>